<evidence type="ECO:0000256" key="1">
    <source>
        <dbReference type="SAM" id="Coils"/>
    </source>
</evidence>
<dbReference type="EMBL" id="AAGKIZ010000022">
    <property type="protein sequence ID" value="EBP0126878.1"/>
    <property type="molecule type" value="Genomic_DNA"/>
</dbReference>
<sequence length="273" mass="31539">MKRRLIAALVAGVIGAASLPVLAEIPVADPQQILGQAQQMVQDLKNYKEYMEQTVLDNNQLLEAYKQYNQMLEEYKQVLREAEGLKDKLSSIDYKNFMDEIGRIADQYDPLFGGGKLVKNTGNEPWDNAVQRNQLLNGYGMTDEEYVEMIAQIPYSGDDRERARQMFEYRQRRVVEGISKDAFVGTLQNQLETQKDELKKLQDQRETLGANDTTASIQFLAKQNEQLLLQIQSLQLQQAEAMKYSGRFDDHFFNKRAEEEARKARQLQEAWKK</sequence>
<evidence type="ECO:0000256" key="2">
    <source>
        <dbReference type="SAM" id="SignalP"/>
    </source>
</evidence>
<proteinExistence type="predicted"/>
<organism evidence="3">
    <name type="scientific">Salmonella enterica</name>
    <name type="common">Salmonella choleraesuis</name>
    <dbReference type="NCBI Taxonomy" id="28901"/>
    <lineage>
        <taxon>Bacteria</taxon>
        <taxon>Pseudomonadati</taxon>
        <taxon>Pseudomonadota</taxon>
        <taxon>Gammaproteobacteria</taxon>
        <taxon>Enterobacterales</taxon>
        <taxon>Enterobacteriaceae</taxon>
        <taxon>Salmonella</taxon>
    </lineage>
</organism>
<name>A0A5U2GCW4_SALER</name>
<accession>A0A5U2GCW4</accession>
<feature type="coiled-coil region" evidence="1">
    <location>
        <begin position="58"/>
        <end position="92"/>
    </location>
</feature>
<gene>
    <name evidence="3" type="ORF">HW89_23905</name>
</gene>
<protein>
    <submittedName>
        <fullName evidence="3">Type VI secretion protein</fullName>
    </submittedName>
</protein>
<reference evidence="3" key="1">
    <citation type="submission" date="2018-07" db="EMBL/GenBank/DDBJ databases">
        <authorList>
            <consortium name="GenomeTrakr network: Whole genome sequencing for foodborne pathogen traceback"/>
        </authorList>
    </citation>
    <scope>NUCLEOTIDE SEQUENCE</scope>
    <source>
        <strain evidence="3">FDA00000027</strain>
    </source>
</reference>
<feature type="coiled-coil region" evidence="1">
    <location>
        <begin position="184"/>
        <end position="237"/>
    </location>
</feature>
<keyword evidence="1" id="KW-0175">Coiled coil</keyword>
<feature type="signal peptide" evidence="2">
    <location>
        <begin position="1"/>
        <end position="23"/>
    </location>
</feature>
<evidence type="ECO:0000313" key="3">
    <source>
        <dbReference type="EMBL" id="EBP0126878.1"/>
    </source>
</evidence>
<dbReference type="AlphaFoldDB" id="A0A5U2GCW4"/>
<comment type="caution">
    <text evidence="3">The sequence shown here is derived from an EMBL/GenBank/DDBJ whole genome shotgun (WGS) entry which is preliminary data.</text>
</comment>
<feature type="chain" id="PRO_5026124439" evidence="2">
    <location>
        <begin position="24"/>
        <end position="273"/>
    </location>
</feature>
<keyword evidence="2" id="KW-0732">Signal</keyword>